<gene>
    <name evidence="2" type="ORF">CB5_LOCUS27780</name>
</gene>
<sequence>MATSGPSTSPTGGRHHFVDIHPMLHDDASGGCGNLGKQQTSNPVKYRRGSGEGERNAALHRPFSRQVSLETGVSVLSMQKEQKGGGGKKEGPSGLLRSGKSIGVIRDSRSGGDPTLGREISVSFEPNRL</sequence>
<organism evidence="2">
    <name type="scientific">Ananas comosus var. bracteatus</name>
    <name type="common">red pineapple</name>
    <dbReference type="NCBI Taxonomy" id="296719"/>
    <lineage>
        <taxon>Eukaryota</taxon>
        <taxon>Viridiplantae</taxon>
        <taxon>Streptophyta</taxon>
        <taxon>Embryophyta</taxon>
        <taxon>Tracheophyta</taxon>
        <taxon>Spermatophyta</taxon>
        <taxon>Magnoliopsida</taxon>
        <taxon>Liliopsida</taxon>
        <taxon>Poales</taxon>
        <taxon>Bromeliaceae</taxon>
        <taxon>Bromelioideae</taxon>
        <taxon>Ananas</taxon>
    </lineage>
</organism>
<feature type="region of interest" description="Disordered" evidence="1">
    <location>
        <begin position="1"/>
        <end position="57"/>
    </location>
</feature>
<name>A0A6V7QN50_ANACO</name>
<dbReference type="EMBL" id="LR862137">
    <property type="protein sequence ID" value="CAD1844569.1"/>
    <property type="molecule type" value="Genomic_DNA"/>
</dbReference>
<protein>
    <submittedName>
        <fullName evidence="2">Uncharacterized protein</fullName>
    </submittedName>
</protein>
<feature type="region of interest" description="Disordered" evidence="1">
    <location>
        <begin position="78"/>
        <end position="129"/>
    </location>
</feature>
<evidence type="ECO:0000256" key="1">
    <source>
        <dbReference type="SAM" id="MobiDB-lite"/>
    </source>
</evidence>
<feature type="compositionally biased region" description="Basic and acidic residues" evidence="1">
    <location>
        <begin position="80"/>
        <end position="91"/>
    </location>
</feature>
<evidence type="ECO:0000313" key="2">
    <source>
        <dbReference type="EMBL" id="CAD1844569.1"/>
    </source>
</evidence>
<reference evidence="2" key="1">
    <citation type="submission" date="2020-07" db="EMBL/GenBank/DDBJ databases">
        <authorList>
            <person name="Lin J."/>
        </authorList>
    </citation>
    <scope>NUCLEOTIDE SEQUENCE</scope>
</reference>
<proteinExistence type="predicted"/>
<feature type="compositionally biased region" description="Polar residues" evidence="1">
    <location>
        <begin position="1"/>
        <end position="11"/>
    </location>
</feature>
<dbReference type="AlphaFoldDB" id="A0A6V7QN50"/>
<accession>A0A6V7QN50</accession>
<feature type="compositionally biased region" description="Basic and acidic residues" evidence="1">
    <location>
        <begin position="16"/>
        <end position="28"/>
    </location>
</feature>